<evidence type="ECO:0000259" key="2">
    <source>
        <dbReference type="SMART" id="SM00254"/>
    </source>
</evidence>
<accession>A0A9D4I1C1</accession>
<feature type="transmembrane region" description="Helical" evidence="1">
    <location>
        <begin position="122"/>
        <end position="149"/>
    </location>
</feature>
<protein>
    <recommendedName>
        <fullName evidence="2">ShKT domain-containing protein</fullName>
    </recommendedName>
</protein>
<comment type="caution">
    <text evidence="3">The sequence shown here is derived from an EMBL/GenBank/DDBJ whole genome shotgun (WGS) entry which is preliminary data.</text>
</comment>
<keyword evidence="1" id="KW-1133">Transmembrane helix</keyword>
<evidence type="ECO:0000313" key="3">
    <source>
        <dbReference type="EMBL" id="KAH3738731.1"/>
    </source>
</evidence>
<keyword evidence="4" id="KW-1185">Reference proteome</keyword>
<dbReference type="AlphaFoldDB" id="A0A9D4I1C1"/>
<reference evidence="3" key="2">
    <citation type="submission" date="2020-11" db="EMBL/GenBank/DDBJ databases">
        <authorList>
            <person name="McCartney M.A."/>
            <person name="Auch B."/>
            <person name="Kono T."/>
            <person name="Mallez S."/>
            <person name="Becker A."/>
            <person name="Gohl D.M."/>
            <person name="Silverstein K.A.T."/>
            <person name="Koren S."/>
            <person name="Bechman K.B."/>
            <person name="Herman A."/>
            <person name="Abrahante J.E."/>
            <person name="Garbe J."/>
        </authorList>
    </citation>
    <scope>NUCLEOTIDE SEQUENCE</scope>
    <source>
        <strain evidence="3">Duluth1</strain>
        <tissue evidence="3">Whole animal</tissue>
    </source>
</reference>
<dbReference type="Proteomes" id="UP000828390">
    <property type="component" value="Unassembled WGS sequence"/>
</dbReference>
<evidence type="ECO:0000256" key="1">
    <source>
        <dbReference type="SAM" id="Phobius"/>
    </source>
</evidence>
<dbReference type="InterPro" id="IPR003582">
    <property type="entry name" value="ShKT_dom"/>
</dbReference>
<gene>
    <name evidence="3" type="ORF">DPMN_045373</name>
</gene>
<dbReference type="SMART" id="SM00254">
    <property type="entry name" value="ShKT"/>
    <property type="match status" value="1"/>
</dbReference>
<reference evidence="3" key="1">
    <citation type="journal article" date="2019" name="bioRxiv">
        <title>The Genome of the Zebra Mussel, Dreissena polymorpha: A Resource for Invasive Species Research.</title>
        <authorList>
            <person name="McCartney M.A."/>
            <person name="Auch B."/>
            <person name="Kono T."/>
            <person name="Mallez S."/>
            <person name="Zhang Y."/>
            <person name="Obille A."/>
            <person name="Becker A."/>
            <person name="Abrahante J.E."/>
            <person name="Garbe J."/>
            <person name="Badalamenti J.P."/>
            <person name="Herman A."/>
            <person name="Mangelson H."/>
            <person name="Liachko I."/>
            <person name="Sullivan S."/>
            <person name="Sone E.D."/>
            <person name="Koren S."/>
            <person name="Silverstein K.A.T."/>
            <person name="Beckman K.B."/>
            <person name="Gohl D.M."/>
        </authorList>
    </citation>
    <scope>NUCLEOTIDE SEQUENCE</scope>
    <source>
        <strain evidence="3">Duluth1</strain>
        <tissue evidence="3">Whole animal</tissue>
    </source>
</reference>
<sequence>MSYSDLPINIMDTCVNTHERCEYLASIGKCVKNPKRMLATCKMACGLCHLTTKKEIQISTKLPEPSSLTITTPMTSPALTSRPTTYINGTATAEVDRSINGSDYVTRTTFGSKPIEKTGMDLAMVIPLLCTCVVAVVCVVAIVVVGVIVRRRKSRRAKQSRQEQNRVDQDTKKMVEQDKLIYDEVHEYLAPDRCNTVREDSLSNRMNNELSLSTSDVIDYATFCGVSVEEESIYLTPISEYDITWGPVGEPIHAAHYDRHICQAPNQDHMDQC</sequence>
<dbReference type="EMBL" id="JAIWYP010000011">
    <property type="protein sequence ID" value="KAH3738731.1"/>
    <property type="molecule type" value="Genomic_DNA"/>
</dbReference>
<name>A0A9D4I1C1_DREPO</name>
<organism evidence="3 4">
    <name type="scientific">Dreissena polymorpha</name>
    <name type="common">Zebra mussel</name>
    <name type="synonym">Mytilus polymorpha</name>
    <dbReference type="NCBI Taxonomy" id="45954"/>
    <lineage>
        <taxon>Eukaryota</taxon>
        <taxon>Metazoa</taxon>
        <taxon>Spiralia</taxon>
        <taxon>Lophotrochozoa</taxon>
        <taxon>Mollusca</taxon>
        <taxon>Bivalvia</taxon>
        <taxon>Autobranchia</taxon>
        <taxon>Heteroconchia</taxon>
        <taxon>Euheterodonta</taxon>
        <taxon>Imparidentia</taxon>
        <taxon>Neoheterodontei</taxon>
        <taxon>Myida</taxon>
        <taxon>Dreissenoidea</taxon>
        <taxon>Dreissenidae</taxon>
        <taxon>Dreissena</taxon>
    </lineage>
</organism>
<keyword evidence="1" id="KW-0812">Transmembrane</keyword>
<proteinExistence type="predicted"/>
<keyword evidence="1" id="KW-0472">Membrane</keyword>
<evidence type="ECO:0000313" key="4">
    <source>
        <dbReference type="Proteomes" id="UP000828390"/>
    </source>
</evidence>
<feature type="domain" description="ShKT" evidence="2">
    <location>
        <begin position="13"/>
        <end position="49"/>
    </location>
</feature>